<dbReference type="OrthoDB" id="6375174at2759"/>
<dbReference type="InterPro" id="IPR029021">
    <property type="entry name" value="Prot-tyrosine_phosphatase-like"/>
</dbReference>
<dbReference type="InterPro" id="IPR016130">
    <property type="entry name" value="Tyr_Pase_AS"/>
</dbReference>
<organism evidence="2 3">
    <name type="scientific">Friedmanniomyces endolithicus</name>
    <dbReference type="NCBI Taxonomy" id="329885"/>
    <lineage>
        <taxon>Eukaryota</taxon>
        <taxon>Fungi</taxon>
        <taxon>Dikarya</taxon>
        <taxon>Ascomycota</taxon>
        <taxon>Pezizomycotina</taxon>
        <taxon>Dothideomycetes</taxon>
        <taxon>Dothideomycetidae</taxon>
        <taxon>Mycosphaerellales</taxon>
        <taxon>Teratosphaeriaceae</taxon>
        <taxon>Friedmanniomyces</taxon>
    </lineage>
</organism>
<sequence length="366" mass="40021">MQRRDTGDMGFQPESYVGAKLSAADVVHIAGAEEWDQDVKGSGHVITMAPQQFEESSIHIENAPQCYAQGELEVGDMMVLGMRALPLYSLHVNLDGQRANSDYCLVDTEPSEAYSHWISSQAITRHRVDIAPNKDGKVKTTWDSLCEALLIVLDSARYPLLIHCNQGKHRTGCIIACLRKIQHWPIDDIIAEYQAYANPKVRPGDIDLIRAFDPEAVFEYAKRQGRLDDRPFMRRADSVIANIDALADALAGKPPYCDDIDVSMASNASTFSDDSFETTLPIHNAPPLTTTTTTMTSQGVSQRPGLQRSHSQLRASGSSIAEETGVLDPALHDAHEDGATASVVELFDDVLSPPLEGTTMKMLGAA</sequence>
<evidence type="ECO:0008006" key="4">
    <source>
        <dbReference type="Google" id="ProtNLM"/>
    </source>
</evidence>
<evidence type="ECO:0000313" key="3">
    <source>
        <dbReference type="Proteomes" id="UP000310066"/>
    </source>
</evidence>
<dbReference type="InterPro" id="IPR004861">
    <property type="entry name" value="Siw14-like"/>
</dbReference>
<evidence type="ECO:0000313" key="2">
    <source>
        <dbReference type="EMBL" id="TKA49147.1"/>
    </source>
</evidence>
<dbReference type="Gene3D" id="3.90.190.10">
    <property type="entry name" value="Protein tyrosine phosphatase superfamily"/>
    <property type="match status" value="1"/>
</dbReference>
<dbReference type="SUPFAM" id="SSF52799">
    <property type="entry name" value="(Phosphotyrosine protein) phosphatases II"/>
    <property type="match status" value="1"/>
</dbReference>
<dbReference type="STRING" id="329885.A0A4U0VIL9"/>
<feature type="compositionally biased region" description="Polar residues" evidence="1">
    <location>
        <begin position="308"/>
        <end position="318"/>
    </location>
</feature>
<name>A0A4U0VIL9_9PEZI</name>
<comment type="caution">
    <text evidence="2">The sequence shown here is derived from an EMBL/GenBank/DDBJ whole genome shotgun (WGS) entry which is preliminary data.</text>
</comment>
<dbReference type="GO" id="GO:0005737">
    <property type="term" value="C:cytoplasm"/>
    <property type="evidence" value="ECO:0007669"/>
    <property type="project" value="TreeGrafter"/>
</dbReference>
<dbReference type="Pfam" id="PF03162">
    <property type="entry name" value="Y_phosphatase2"/>
    <property type="match status" value="1"/>
</dbReference>
<feature type="region of interest" description="Disordered" evidence="1">
    <location>
        <begin position="278"/>
        <end position="318"/>
    </location>
</feature>
<dbReference type="Proteomes" id="UP000310066">
    <property type="component" value="Unassembled WGS sequence"/>
</dbReference>
<dbReference type="GO" id="GO:0052840">
    <property type="term" value="F:inositol diphosphate tetrakisphosphate diphosphatase activity"/>
    <property type="evidence" value="ECO:0007669"/>
    <property type="project" value="TreeGrafter"/>
</dbReference>
<proteinExistence type="predicted"/>
<evidence type="ECO:0000256" key="1">
    <source>
        <dbReference type="SAM" id="MobiDB-lite"/>
    </source>
</evidence>
<dbReference type="EMBL" id="NAJP01000002">
    <property type="protein sequence ID" value="TKA49147.1"/>
    <property type="molecule type" value="Genomic_DNA"/>
</dbReference>
<dbReference type="GO" id="GO:0016791">
    <property type="term" value="F:phosphatase activity"/>
    <property type="evidence" value="ECO:0007669"/>
    <property type="project" value="TreeGrafter"/>
</dbReference>
<protein>
    <recommendedName>
        <fullName evidence="4">Tyrosine specific protein phosphatases domain-containing protein</fullName>
    </recommendedName>
</protein>
<dbReference type="PROSITE" id="PS00383">
    <property type="entry name" value="TYR_PHOSPHATASE_1"/>
    <property type="match status" value="1"/>
</dbReference>
<gene>
    <name evidence="2" type="ORF">B0A54_01223</name>
</gene>
<accession>A0A4U0VIL9</accession>
<dbReference type="PANTHER" id="PTHR31126">
    <property type="entry name" value="TYROSINE-PROTEIN PHOSPHATASE"/>
    <property type="match status" value="1"/>
</dbReference>
<dbReference type="PANTHER" id="PTHR31126:SF48">
    <property type="entry name" value="INOSITOL PHOSPHATASE SIW14"/>
    <property type="match status" value="1"/>
</dbReference>
<dbReference type="AlphaFoldDB" id="A0A4U0VIL9"/>
<reference evidence="2 3" key="1">
    <citation type="submission" date="2017-03" db="EMBL/GenBank/DDBJ databases">
        <title>Genomes of endolithic fungi from Antarctica.</title>
        <authorList>
            <person name="Coleine C."/>
            <person name="Masonjones S."/>
            <person name="Stajich J.E."/>
        </authorList>
    </citation>
    <scope>NUCLEOTIDE SEQUENCE [LARGE SCALE GENOMIC DNA]</scope>
    <source>
        <strain evidence="2 3">CCFEE 5311</strain>
    </source>
</reference>